<evidence type="ECO:0000313" key="5">
    <source>
        <dbReference type="Proteomes" id="UP001595632"/>
    </source>
</evidence>
<reference evidence="5" key="1">
    <citation type="journal article" date="2019" name="Int. J. Syst. Evol. Microbiol.">
        <title>The Global Catalogue of Microorganisms (GCM) 10K type strain sequencing project: providing services to taxonomists for standard genome sequencing and annotation.</title>
        <authorList>
            <consortium name="The Broad Institute Genomics Platform"/>
            <consortium name="The Broad Institute Genome Sequencing Center for Infectious Disease"/>
            <person name="Wu L."/>
            <person name="Ma J."/>
        </authorList>
    </citation>
    <scope>NUCLEOTIDE SEQUENCE [LARGE SCALE GENOMIC DNA]</scope>
    <source>
        <strain evidence="5">KCTC 52366</strain>
    </source>
</reference>
<feature type="coiled-coil region" evidence="1">
    <location>
        <begin position="111"/>
        <end position="190"/>
    </location>
</feature>
<dbReference type="PANTHER" id="PTHR30469:SF15">
    <property type="entry name" value="HLYD FAMILY OF SECRETION PROTEINS"/>
    <property type="match status" value="1"/>
</dbReference>
<evidence type="ECO:0000256" key="1">
    <source>
        <dbReference type="SAM" id="Coils"/>
    </source>
</evidence>
<feature type="domain" description="YknX-like C-terminal permuted SH3-like" evidence="3">
    <location>
        <begin position="338"/>
        <end position="405"/>
    </location>
</feature>
<feature type="signal peptide" evidence="2">
    <location>
        <begin position="1"/>
        <end position="26"/>
    </location>
</feature>
<dbReference type="RefSeq" id="WP_275633801.1">
    <property type="nucleotide sequence ID" value="NZ_JARGYD010000006.1"/>
</dbReference>
<evidence type="ECO:0000256" key="2">
    <source>
        <dbReference type="SAM" id="SignalP"/>
    </source>
</evidence>
<keyword evidence="1" id="KW-0175">Coiled coil</keyword>
<accession>A0ABV7GS86</accession>
<feature type="chain" id="PRO_5045612739" evidence="2">
    <location>
        <begin position="27"/>
        <end position="411"/>
    </location>
</feature>
<name>A0ABV7GS86_9RHOB</name>
<dbReference type="Gene3D" id="2.40.50.100">
    <property type="match status" value="1"/>
</dbReference>
<evidence type="ECO:0000313" key="4">
    <source>
        <dbReference type="EMBL" id="MFC3144494.1"/>
    </source>
</evidence>
<keyword evidence="2" id="KW-0732">Signal</keyword>
<protein>
    <submittedName>
        <fullName evidence="4">Efflux RND transporter periplasmic adaptor subunit</fullName>
    </submittedName>
</protein>
<evidence type="ECO:0000259" key="3">
    <source>
        <dbReference type="Pfam" id="PF25989"/>
    </source>
</evidence>
<dbReference type="Pfam" id="PF25989">
    <property type="entry name" value="YknX_C"/>
    <property type="match status" value="1"/>
</dbReference>
<dbReference type="EMBL" id="JBHRTB010000010">
    <property type="protein sequence ID" value="MFC3144494.1"/>
    <property type="molecule type" value="Genomic_DNA"/>
</dbReference>
<dbReference type="Gene3D" id="1.10.287.470">
    <property type="entry name" value="Helix hairpin bin"/>
    <property type="match status" value="1"/>
</dbReference>
<gene>
    <name evidence="4" type="ORF">ACFOGP_17345</name>
</gene>
<sequence length="411" mass="43955">MARRKLPRWVLILVAATLLAGSFAFAFWPRATMVDLGEVIRGPMRLTVDEQGKTRVRDAYVVSTPMDGRLLRVDVKPGDPIQKSETVVARMRPANPAALDLRTRGQVMAAVEAAEAALHVAEANLDAARADADLAQADLERTERLAESGTASGAALDRAQNAARAAQARLETAAAAIEQQQAELRRARAQLIGFDDPNLYDAVEARLGEVMRIRAPIDGVILQVIHQDETTLPAGAPILVAGDIRDGLEVVVELISADAINVQLGNPVDIENWGGAATLEGVVTRVEPFGETKVSALGVEEQRVNVVVDLTTPPDDREGLGHGFAVEARIVVWSADDALKVPSSALFRDGPGWAVFVSDDGVATRRTVTIGRDNGREAEVRDGLSEGDQVVLYPPSDLTDGTAISQRVIEP</sequence>
<organism evidence="4 5">
    <name type="scientific">Psychromarinibacter halotolerans</name>
    <dbReference type="NCBI Taxonomy" id="1775175"/>
    <lineage>
        <taxon>Bacteria</taxon>
        <taxon>Pseudomonadati</taxon>
        <taxon>Pseudomonadota</taxon>
        <taxon>Alphaproteobacteria</taxon>
        <taxon>Rhodobacterales</taxon>
        <taxon>Paracoccaceae</taxon>
        <taxon>Psychromarinibacter</taxon>
    </lineage>
</organism>
<keyword evidence="5" id="KW-1185">Reference proteome</keyword>
<dbReference type="InterPro" id="IPR058637">
    <property type="entry name" value="YknX-like_C"/>
</dbReference>
<dbReference type="PANTHER" id="PTHR30469">
    <property type="entry name" value="MULTIDRUG RESISTANCE PROTEIN MDTA"/>
    <property type="match status" value="1"/>
</dbReference>
<dbReference type="Gene3D" id="2.40.420.20">
    <property type="match status" value="1"/>
</dbReference>
<dbReference type="Proteomes" id="UP001595632">
    <property type="component" value="Unassembled WGS sequence"/>
</dbReference>
<dbReference type="SUPFAM" id="SSF56954">
    <property type="entry name" value="Outer membrane efflux proteins (OEP)"/>
    <property type="match status" value="1"/>
</dbReference>
<comment type="caution">
    <text evidence="4">The sequence shown here is derived from an EMBL/GenBank/DDBJ whole genome shotgun (WGS) entry which is preliminary data.</text>
</comment>
<proteinExistence type="predicted"/>